<accession>A0A2Z4FPE1</accession>
<dbReference type="SUPFAM" id="SSF52821">
    <property type="entry name" value="Rhodanese/Cell cycle control phosphatase"/>
    <property type="match status" value="1"/>
</dbReference>
<evidence type="ECO:0000313" key="1">
    <source>
        <dbReference type="EMBL" id="AWV90514.1"/>
    </source>
</evidence>
<protein>
    <submittedName>
        <fullName evidence="1">Rhodanese-like domain-containing protein</fullName>
    </submittedName>
</protein>
<dbReference type="InterPro" id="IPR050229">
    <property type="entry name" value="GlpE_sulfurtransferase"/>
</dbReference>
<dbReference type="OrthoDB" id="285281at2"/>
<dbReference type="InterPro" id="IPR001763">
    <property type="entry name" value="Rhodanese-like_dom"/>
</dbReference>
<dbReference type="SMART" id="SM00450">
    <property type="entry name" value="RHOD"/>
    <property type="match status" value="1"/>
</dbReference>
<dbReference type="EMBL" id="CP030032">
    <property type="protein sequence ID" value="AWV90514.1"/>
    <property type="molecule type" value="Genomic_DNA"/>
</dbReference>
<dbReference type="KEGG" id="bsed:DN745_14735"/>
<dbReference type="PANTHER" id="PTHR43031:SF1">
    <property type="entry name" value="PYRIDINE NUCLEOTIDE-DISULPHIDE OXIDOREDUCTASE"/>
    <property type="match status" value="1"/>
</dbReference>
<dbReference type="PROSITE" id="PS50206">
    <property type="entry name" value="RHODANESE_3"/>
    <property type="match status" value="1"/>
</dbReference>
<reference evidence="1 2" key="1">
    <citation type="submission" date="2018-06" db="EMBL/GenBank/DDBJ databases">
        <title>Lujinxingia sediminis gen. nov. sp. nov., a new facultative anaerobic member of the class Deltaproteobacteria, and proposal of Lujinxingaceae fam. nov.</title>
        <authorList>
            <person name="Guo L.-Y."/>
            <person name="Li C.-M."/>
            <person name="Wang S."/>
            <person name="Du Z.-J."/>
        </authorList>
    </citation>
    <scope>NUCLEOTIDE SEQUENCE [LARGE SCALE GENOMIC DNA]</scope>
    <source>
        <strain evidence="1 2">FA350</strain>
    </source>
</reference>
<dbReference type="PANTHER" id="PTHR43031">
    <property type="entry name" value="FAD-DEPENDENT OXIDOREDUCTASE"/>
    <property type="match status" value="1"/>
</dbReference>
<dbReference type="CDD" id="cd00158">
    <property type="entry name" value="RHOD"/>
    <property type="match status" value="1"/>
</dbReference>
<organism evidence="1 2">
    <name type="scientific">Bradymonas sediminis</name>
    <dbReference type="NCBI Taxonomy" id="1548548"/>
    <lineage>
        <taxon>Bacteria</taxon>
        <taxon>Deltaproteobacteria</taxon>
        <taxon>Bradymonadales</taxon>
        <taxon>Bradymonadaceae</taxon>
        <taxon>Bradymonas</taxon>
    </lineage>
</organism>
<dbReference type="Gene3D" id="3.40.250.10">
    <property type="entry name" value="Rhodanese-like domain"/>
    <property type="match status" value="1"/>
</dbReference>
<dbReference type="InterPro" id="IPR036873">
    <property type="entry name" value="Rhodanese-like_dom_sf"/>
</dbReference>
<dbReference type="RefSeq" id="WP_111336004.1">
    <property type="nucleotide sequence ID" value="NZ_CP030032.1"/>
</dbReference>
<gene>
    <name evidence="1" type="ORF">DN745_14735</name>
</gene>
<proteinExistence type="predicted"/>
<dbReference type="Pfam" id="PF00581">
    <property type="entry name" value="Rhodanese"/>
    <property type="match status" value="1"/>
</dbReference>
<dbReference type="AlphaFoldDB" id="A0A2Z4FPE1"/>
<name>A0A2Z4FPE1_9DELT</name>
<sequence length="104" mass="11769">MKRLTYDKLATDPAYKNMRIIDVREQDEYDEVHVKGVELFPLSRFQQGELPTRDDREVGVICRSGARSQRACELLEEAGWPECTNIEGGTLAAIQFGADQVEHG</sequence>
<keyword evidence="2" id="KW-1185">Reference proteome</keyword>
<dbReference type="Proteomes" id="UP000249799">
    <property type="component" value="Chromosome"/>
</dbReference>
<evidence type="ECO:0000313" key="2">
    <source>
        <dbReference type="Proteomes" id="UP000249799"/>
    </source>
</evidence>